<name>A0A504JM92_9FLAO</name>
<sequence>MEISDCSNISTSPYGCISDSRLVRLGIKSYYCRNHHSKIYQKMRNLILFTLASLLILSCKQENKPQTDTIEDTITETTPSQKKIETKKSINDTPKPTGDHTELLGYYVGSFNADDYENVYEKKGSFSNKINIAIDAIKNDSIHGHSVVAGNSRPFKGIIDVETLSVKVTEPGDNKYDGIFEFTISSEKNTITGIWIANDKNLAVPKRKYDLNKKEFTYEPELNLDFNVEYDYNLSLSNSQLDENGEMEAINPKVIGKLNASTQTLNNTDVENLNKGELEVLRNLIYARHGYSFKNRKMRYFFDSQIEWYIPISTDIRDQLTSIEKKNIDLIKRYEQHAERYYDYFGR</sequence>
<gene>
    <name evidence="2" type="ORF">FHK87_09515</name>
</gene>
<dbReference type="InterPro" id="IPR038434">
    <property type="entry name" value="YARHG_sf"/>
</dbReference>
<dbReference type="Pfam" id="PF13308">
    <property type="entry name" value="YARHG"/>
    <property type="match status" value="1"/>
</dbReference>
<reference evidence="2 3" key="1">
    <citation type="submission" date="2019-06" db="EMBL/GenBank/DDBJ databases">
        <authorList>
            <person name="Meng X."/>
        </authorList>
    </citation>
    <scope>NUCLEOTIDE SEQUENCE [LARGE SCALE GENOMIC DNA]</scope>
    <source>
        <strain evidence="2 3">M625</strain>
    </source>
</reference>
<dbReference type="InterPro" id="IPR025582">
    <property type="entry name" value="YARHG_dom"/>
</dbReference>
<dbReference type="OrthoDB" id="353549at2"/>
<dbReference type="AlphaFoldDB" id="A0A504JM92"/>
<comment type="caution">
    <text evidence="2">The sequence shown here is derived from an EMBL/GenBank/DDBJ whole genome shotgun (WGS) entry which is preliminary data.</text>
</comment>
<dbReference type="Proteomes" id="UP000315540">
    <property type="component" value="Unassembled WGS sequence"/>
</dbReference>
<proteinExistence type="predicted"/>
<accession>A0A504JM92</accession>
<feature type="domain" description="YARHG" evidence="1">
    <location>
        <begin position="253"/>
        <end position="336"/>
    </location>
</feature>
<evidence type="ECO:0000259" key="1">
    <source>
        <dbReference type="SMART" id="SM01324"/>
    </source>
</evidence>
<keyword evidence="3" id="KW-1185">Reference proteome</keyword>
<evidence type="ECO:0000313" key="2">
    <source>
        <dbReference type="EMBL" id="TPN87801.1"/>
    </source>
</evidence>
<dbReference type="SMART" id="SM01324">
    <property type="entry name" value="YARHG"/>
    <property type="match status" value="1"/>
</dbReference>
<evidence type="ECO:0000313" key="3">
    <source>
        <dbReference type="Proteomes" id="UP000315540"/>
    </source>
</evidence>
<protein>
    <submittedName>
        <fullName evidence="2">YARHG domain-containing protein</fullName>
    </submittedName>
</protein>
<dbReference type="Gene3D" id="1.20.58.1690">
    <property type="match status" value="1"/>
</dbReference>
<dbReference type="EMBL" id="VFWZ01000002">
    <property type="protein sequence ID" value="TPN87801.1"/>
    <property type="molecule type" value="Genomic_DNA"/>
</dbReference>
<organism evidence="2 3">
    <name type="scientific">Aquimarina algicola</name>
    <dbReference type="NCBI Taxonomy" id="2589995"/>
    <lineage>
        <taxon>Bacteria</taxon>
        <taxon>Pseudomonadati</taxon>
        <taxon>Bacteroidota</taxon>
        <taxon>Flavobacteriia</taxon>
        <taxon>Flavobacteriales</taxon>
        <taxon>Flavobacteriaceae</taxon>
        <taxon>Aquimarina</taxon>
    </lineage>
</organism>